<evidence type="ECO:0000256" key="1">
    <source>
        <dbReference type="SAM" id="MobiDB-lite"/>
    </source>
</evidence>
<dbReference type="EMBL" id="MH512890">
    <property type="protein sequence ID" value="AXF41174.1"/>
    <property type="molecule type" value="Genomic_DNA"/>
</dbReference>
<dbReference type="Gene3D" id="3.90.215.10">
    <property type="entry name" value="Gamma Fibrinogen, chain A, domain 1"/>
    <property type="match status" value="1"/>
</dbReference>
<organism evidence="2 3">
    <name type="scientific">Cyanophage S-TIM4</name>
    <dbReference type="NCBI Taxonomy" id="1048189"/>
    <lineage>
        <taxon>Viruses</taxon>
        <taxon>Duplodnaviria</taxon>
        <taxon>Heunggongvirae</taxon>
        <taxon>Uroviricota</taxon>
        <taxon>Caudoviricetes</taxon>
        <taxon>Pantevenvirales</taxon>
        <taxon>Kyanoviridae</taxon>
        <taxon>Thaumasvirus</taxon>
        <taxon>Thaumasvirus stim4</taxon>
    </lineage>
</organism>
<protein>
    <submittedName>
        <fullName evidence="2">Uncharacterized protein</fullName>
    </submittedName>
</protein>
<evidence type="ECO:0000313" key="2">
    <source>
        <dbReference type="EMBL" id="AXF41174.1"/>
    </source>
</evidence>
<keyword evidence="3" id="KW-1185">Reference proteome</keyword>
<dbReference type="InterPro" id="IPR036056">
    <property type="entry name" value="Fibrinogen-like_C"/>
</dbReference>
<reference evidence="2 3" key="1">
    <citation type="journal article" date="2011" name="Nature">
        <title>Genomic island variability facilitates Prochlorococcus-virus coexistence.</title>
        <authorList>
            <person name="Avrani S."/>
            <person name="Wurtzel O."/>
            <person name="Sharon I."/>
            <person name="Sorek R."/>
            <person name="Lindell D."/>
        </authorList>
    </citation>
    <scope>NUCLEOTIDE SEQUENCE [LARGE SCALE GENOMIC DNA]</scope>
</reference>
<dbReference type="SUPFAM" id="SSF56496">
    <property type="entry name" value="Fibrinogen C-terminal domain-like"/>
    <property type="match status" value="1"/>
</dbReference>
<dbReference type="InterPro" id="IPR014716">
    <property type="entry name" value="Fibrinogen_a/b/g_C_1"/>
</dbReference>
<proteinExistence type="predicted"/>
<accession>A0A345AW91</accession>
<dbReference type="Proteomes" id="UP000257501">
    <property type="component" value="Segment"/>
</dbReference>
<sequence length="297" mass="32438">MKLNVGEIRGLLANSYNITVPSETSISFETGAQLTHTTLGTSHMVVPYGTTTEWDNQVRVHQKDFLNGQMRWNTTDQQLQFYYNGWMNMVSGIAVGDIGSQTNPAVDGNAIYRAGKSSGIYWIQPEGQSAYQMYVNNDDNGGGWVLCVHARTSTCQDHMTTGSVRISGTTGPRTNNTSTTKMADSWIQALRNSSSYTGTTAYWMHALDFGPKNVFISSAATVNLNNSASEDNPRTRISTTYQGGLSDRGPNTGTRGFGDHHTSGGTYFAYGRHPESGNNCGFREDTNGASNGYLWVK</sequence>
<gene>
    <name evidence="2" type="primary">ORF_38</name>
    <name evidence="2" type="ORF">S-TIM4_ORF_38</name>
</gene>
<dbReference type="GeneID" id="54997153"/>
<feature type="compositionally biased region" description="Polar residues" evidence="1">
    <location>
        <begin position="227"/>
        <end position="254"/>
    </location>
</feature>
<feature type="region of interest" description="Disordered" evidence="1">
    <location>
        <begin position="227"/>
        <end position="259"/>
    </location>
</feature>
<evidence type="ECO:0000313" key="3">
    <source>
        <dbReference type="Proteomes" id="UP000257501"/>
    </source>
</evidence>
<name>A0A345AW91_9CAUD</name>
<dbReference type="RefSeq" id="YP_009806295.1">
    <property type="nucleotide sequence ID" value="NC_048015.1"/>
</dbReference>
<dbReference type="NCBIfam" id="NF040941">
    <property type="entry name" value="GGGWT_bact"/>
    <property type="match status" value="1"/>
</dbReference>
<dbReference type="KEGG" id="vg:54997153"/>